<comment type="similarity">
    <text evidence="1">Belongs to the DNA2/NAM7 helicase family.</text>
</comment>
<evidence type="ECO:0000313" key="9">
    <source>
        <dbReference type="Proteomes" id="UP000769528"/>
    </source>
</evidence>
<feature type="region of interest" description="Disordered" evidence="6">
    <location>
        <begin position="161"/>
        <end position="445"/>
    </location>
</feature>
<evidence type="ECO:0000256" key="3">
    <source>
        <dbReference type="ARBA" id="ARBA00022801"/>
    </source>
</evidence>
<feature type="compositionally biased region" description="Basic residues" evidence="6">
    <location>
        <begin position="164"/>
        <end position="180"/>
    </location>
</feature>
<dbReference type="InterPro" id="IPR041679">
    <property type="entry name" value="DNA2/NAM7-like_C"/>
</dbReference>
<dbReference type="InterPro" id="IPR047187">
    <property type="entry name" value="SF1_C_Upf1"/>
</dbReference>
<reference evidence="8" key="2">
    <citation type="submission" date="2021-01" db="EMBL/GenBank/DDBJ databases">
        <authorList>
            <person name="Schikora-Tamarit M.A."/>
        </authorList>
    </citation>
    <scope>NUCLEOTIDE SEQUENCE</scope>
    <source>
        <strain evidence="8">CBS6341</strain>
    </source>
</reference>
<keyword evidence="4" id="KW-0347">Helicase</keyword>
<keyword evidence="5" id="KW-0067">ATP-binding</keyword>
<dbReference type="InterPro" id="IPR003593">
    <property type="entry name" value="AAA+_ATPase"/>
</dbReference>
<evidence type="ECO:0000313" key="8">
    <source>
        <dbReference type="EMBL" id="KAH3679038.1"/>
    </source>
</evidence>
<feature type="compositionally biased region" description="Basic and acidic residues" evidence="6">
    <location>
        <begin position="287"/>
        <end position="300"/>
    </location>
</feature>
<dbReference type="GO" id="GO:0000184">
    <property type="term" value="P:nuclear-transcribed mRNA catabolic process, nonsense-mediated decay"/>
    <property type="evidence" value="ECO:0007669"/>
    <property type="project" value="TreeGrafter"/>
</dbReference>
<dbReference type="GO" id="GO:0005524">
    <property type="term" value="F:ATP binding"/>
    <property type="evidence" value="ECO:0007669"/>
    <property type="project" value="UniProtKB-KW"/>
</dbReference>
<feature type="compositionally biased region" description="Basic and acidic residues" evidence="6">
    <location>
        <begin position="361"/>
        <end position="444"/>
    </location>
</feature>
<evidence type="ECO:0000256" key="1">
    <source>
        <dbReference type="ARBA" id="ARBA00007913"/>
    </source>
</evidence>
<dbReference type="Pfam" id="PF13086">
    <property type="entry name" value="AAA_11"/>
    <property type="match status" value="1"/>
</dbReference>
<feature type="domain" description="AAA+ ATPase" evidence="7">
    <location>
        <begin position="645"/>
        <end position="852"/>
    </location>
</feature>
<dbReference type="GO" id="GO:0005694">
    <property type="term" value="C:chromosome"/>
    <property type="evidence" value="ECO:0007669"/>
    <property type="project" value="UniProtKB-ARBA"/>
</dbReference>
<feature type="compositionally biased region" description="Polar residues" evidence="6">
    <location>
        <begin position="204"/>
        <end position="216"/>
    </location>
</feature>
<proteinExistence type="inferred from homology"/>
<organism evidence="8 9">
    <name type="scientific">Wickerhamomyces mucosus</name>
    <dbReference type="NCBI Taxonomy" id="1378264"/>
    <lineage>
        <taxon>Eukaryota</taxon>
        <taxon>Fungi</taxon>
        <taxon>Dikarya</taxon>
        <taxon>Ascomycota</taxon>
        <taxon>Saccharomycotina</taxon>
        <taxon>Saccharomycetes</taxon>
        <taxon>Phaffomycetales</taxon>
        <taxon>Wickerhamomycetaceae</taxon>
        <taxon>Wickerhamomyces</taxon>
    </lineage>
</organism>
<dbReference type="InterPro" id="IPR027417">
    <property type="entry name" value="P-loop_NTPase"/>
</dbReference>
<dbReference type="SUPFAM" id="SSF52540">
    <property type="entry name" value="P-loop containing nucleoside triphosphate hydrolases"/>
    <property type="match status" value="1"/>
</dbReference>
<keyword evidence="9" id="KW-1185">Reference proteome</keyword>
<reference evidence="8" key="1">
    <citation type="journal article" date="2021" name="Open Biol.">
        <title>Shared evolutionary footprints suggest mitochondrial oxidative damage underlies multiple complex I losses in fungi.</title>
        <authorList>
            <person name="Schikora-Tamarit M.A."/>
            <person name="Marcet-Houben M."/>
            <person name="Nosek J."/>
            <person name="Gabaldon T."/>
        </authorList>
    </citation>
    <scope>NUCLEOTIDE SEQUENCE</scope>
    <source>
        <strain evidence="8">CBS6341</strain>
    </source>
</reference>
<dbReference type="OrthoDB" id="6513042at2759"/>
<keyword evidence="2" id="KW-0547">Nucleotide-binding</keyword>
<dbReference type="Gene3D" id="3.40.50.300">
    <property type="entry name" value="P-loop containing nucleotide triphosphate hydrolases"/>
    <property type="match status" value="2"/>
</dbReference>
<evidence type="ECO:0000256" key="5">
    <source>
        <dbReference type="ARBA" id="ARBA00022840"/>
    </source>
</evidence>
<name>A0A9P8TGT4_9ASCO</name>
<evidence type="ECO:0000256" key="6">
    <source>
        <dbReference type="SAM" id="MobiDB-lite"/>
    </source>
</evidence>
<feature type="compositionally biased region" description="Polar residues" evidence="6">
    <location>
        <begin position="303"/>
        <end position="321"/>
    </location>
</feature>
<dbReference type="GO" id="GO:0003724">
    <property type="term" value="F:RNA helicase activity"/>
    <property type="evidence" value="ECO:0007669"/>
    <property type="project" value="TreeGrafter"/>
</dbReference>
<dbReference type="SMART" id="SM00382">
    <property type="entry name" value="AAA"/>
    <property type="match status" value="1"/>
</dbReference>
<protein>
    <recommendedName>
        <fullName evidence="7">AAA+ ATPase domain-containing protein</fullName>
    </recommendedName>
</protein>
<dbReference type="InterPro" id="IPR045055">
    <property type="entry name" value="DNA2/NAM7-like"/>
</dbReference>
<feature type="compositionally biased region" description="Low complexity" evidence="6">
    <location>
        <begin position="247"/>
        <end position="261"/>
    </location>
</feature>
<evidence type="ECO:0000256" key="2">
    <source>
        <dbReference type="ARBA" id="ARBA00022741"/>
    </source>
</evidence>
<evidence type="ECO:0000259" key="7">
    <source>
        <dbReference type="SMART" id="SM00382"/>
    </source>
</evidence>
<dbReference type="GO" id="GO:0016787">
    <property type="term" value="F:hydrolase activity"/>
    <property type="evidence" value="ECO:0007669"/>
    <property type="project" value="UniProtKB-KW"/>
</dbReference>
<dbReference type="EMBL" id="JAEUBF010000390">
    <property type="protein sequence ID" value="KAH3679038.1"/>
    <property type="molecule type" value="Genomic_DNA"/>
</dbReference>
<dbReference type="Proteomes" id="UP000769528">
    <property type="component" value="Unassembled WGS sequence"/>
</dbReference>
<feature type="compositionally biased region" description="Basic and acidic residues" evidence="6">
    <location>
        <begin position="217"/>
        <end position="230"/>
    </location>
</feature>
<accession>A0A9P8TGT4</accession>
<keyword evidence="3" id="KW-0378">Hydrolase</keyword>
<comment type="caution">
    <text evidence="8">The sequence shown here is derived from an EMBL/GenBank/DDBJ whole genome shotgun (WGS) entry which is preliminary data.</text>
</comment>
<dbReference type="CDD" id="cd18808">
    <property type="entry name" value="SF1_C_Upf1"/>
    <property type="match status" value="1"/>
</dbReference>
<feature type="compositionally biased region" description="Basic and acidic residues" evidence="6">
    <location>
        <begin position="340"/>
        <end position="354"/>
    </location>
</feature>
<dbReference type="PANTHER" id="PTHR10887">
    <property type="entry name" value="DNA2/NAM7 HELICASE FAMILY"/>
    <property type="match status" value="1"/>
</dbReference>
<dbReference type="GO" id="GO:0003678">
    <property type="term" value="F:DNA helicase activity"/>
    <property type="evidence" value="ECO:0007669"/>
    <property type="project" value="UniProtKB-ARBA"/>
</dbReference>
<gene>
    <name evidence="8" type="ORF">WICMUC_001233</name>
</gene>
<sequence>MVLFNCPTCSTTLEDQEMLKHLSTTRHKTLVHVSSQQTLECDKCQDSNIHQLSIIRYGGSDITMLCQTCLNKEPEKSSTQYTSQNGMILKYFEKYLKFANLECQFCGNESHLSIDEKNSNFVACYKCIKEKNLESTHTFIKETADNFLYLFLGIKESIKQGNKTSRKRQIGRGKKGKKSGLKGSRLPRPGKPSQTTKVIVPTDVNDSLKSFQSLSKSDLDKVRPDDEKQNKIQNRPPPSKSNNKAISSTIPSISSQSPSNRNDSRSKSKKSNNGKGPTQNKNSNETIGKDSLKKNSDKKNGKPTSSNKSLDSKAISNARNDSTSKNDKSIHHNQSNDISKGLKELKIDNGESKKLNSKNLKKPEKGNNGKDQKELNLTKDSKNSNASKKSDKKKDNNKTVQKLDSKKQQNEKDQPSKHKIEVQNESEVPEKKEQQEVEEYEHIPRYQSKQPKLSYESMEEYFTEMCSHLYLEQKLDTEPIKQFYPDWTTSRNIFKLSIPNTKEIQNLVPEKLKSVGKKPFSINQGVFITRSGDINNVYTAFIRDLEPIFASKRSKDIVEYDLLLELFKWNDIQSFPYGSANLQITPCSVPISRILLAMSRIENKSFISMLLGKTTIKQINFNNRLNFTTGRLNQSQKVSIQHVLNNSITVLQGPPGTGKTSTIHEIILQLIRNFHSFPILVVAASNVAIDNIAEKLKENKDLRILRITSMEKEKEYNEKHPLSDICLHRKVYDQLPLNMKETVQKLRKGEKISQTSYKKYLTTMITITDRLVAQAQIILTTTVTAGGNQLKNVSKIPIVIMDEATQSNEASSLIPLSIPGVDKFLFVGDQRQLSSFSDVPYLEQSLFERVIKNETYKTPHMLDTQYRMHPKISEFPIKEFYNGELKDGVTPSDKYLSGVDPLTFIDYGSKHRESRVPNKMNGLTYQNIGEVELILRVIKQLKFDNNIPNNKISIITPYSAQRDLLANGIKLDLDLNPSRLEIAEEVDEDSLTSKRPATVKTIVDIMISSIDAYQGREKEIIIFSCVRSNSHNNIGFVKDPRRLNVALTRAKNSLILVGNKKCLKNGNELWERLISHIEKGGDVVKDRDYFKEVIQESV</sequence>
<evidence type="ECO:0000256" key="4">
    <source>
        <dbReference type="ARBA" id="ARBA00022806"/>
    </source>
</evidence>
<dbReference type="FunFam" id="3.40.50.300:FF:000326">
    <property type="entry name" value="P-loop containing nucleoside triphosphate hydrolase"/>
    <property type="match status" value="1"/>
</dbReference>
<dbReference type="PANTHER" id="PTHR10887:SF317">
    <property type="entry name" value="ATP-DEPENDENT RNA HELICASE ECM32-RELATED"/>
    <property type="match status" value="1"/>
</dbReference>
<dbReference type="InterPro" id="IPR041677">
    <property type="entry name" value="DNA2/NAM7_AAA_11"/>
</dbReference>
<dbReference type="GO" id="GO:0005737">
    <property type="term" value="C:cytoplasm"/>
    <property type="evidence" value="ECO:0007669"/>
    <property type="project" value="TreeGrafter"/>
</dbReference>
<dbReference type="Pfam" id="PF13087">
    <property type="entry name" value="AAA_12"/>
    <property type="match status" value="1"/>
</dbReference>
<dbReference type="AlphaFoldDB" id="A0A9P8TGT4"/>